<dbReference type="InterPro" id="IPR025762">
    <property type="entry name" value="DFDF"/>
</dbReference>
<evidence type="ECO:0000259" key="8">
    <source>
        <dbReference type="PROSITE" id="PS51513"/>
    </source>
</evidence>
<dbReference type="GO" id="GO:0003729">
    <property type="term" value="F:mRNA binding"/>
    <property type="evidence" value="ECO:0007669"/>
    <property type="project" value="TreeGrafter"/>
</dbReference>
<dbReference type="PROSITE" id="PS51513">
    <property type="entry name" value="FFD"/>
    <property type="match status" value="1"/>
</dbReference>
<name>A0A5J5MSU5_MUNRE</name>
<keyword evidence="2" id="KW-0217">Developmental protein</keyword>
<protein>
    <recommendedName>
        <fullName evidence="11">DFDF domain-containing protein</fullName>
    </recommendedName>
</protein>
<dbReference type="EMBL" id="VCEB01000002">
    <property type="protein sequence ID" value="KAB0383215.1"/>
    <property type="molecule type" value="Genomic_DNA"/>
</dbReference>
<feature type="region of interest" description="Disordered" evidence="6">
    <location>
        <begin position="120"/>
        <end position="160"/>
    </location>
</feature>
<dbReference type="InterPro" id="IPR025761">
    <property type="entry name" value="FFD_box"/>
</dbReference>
<evidence type="ECO:0000256" key="3">
    <source>
        <dbReference type="ARBA" id="ARBA00022845"/>
    </source>
</evidence>
<organism evidence="9 10">
    <name type="scientific">Muntiacus reevesi</name>
    <name type="common">Reeves' muntjac</name>
    <name type="synonym">Cervus reevesi</name>
    <dbReference type="NCBI Taxonomy" id="9886"/>
    <lineage>
        <taxon>Eukaryota</taxon>
        <taxon>Metazoa</taxon>
        <taxon>Chordata</taxon>
        <taxon>Craniata</taxon>
        <taxon>Vertebrata</taxon>
        <taxon>Euteleostomi</taxon>
        <taxon>Mammalia</taxon>
        <taxon>Eutheria</taxon>
        <taxon>Laurasiatheria</taxon>
        <taxon>Artiodactyla</taxon>
        <taxon>Ruminantia</taxon>
        <taxon>Pecora</taxon>
        <taxon>Cervidae</taxon>
        <taxon>Muntiacinae</taxon>
        <taxon>Muntiacus</taxon>
    </lineage>
</organism>
<evidence type="ECO:0000313" key="9">
    <source>
        <dbReference type="EMBL" id="KAB0383215.1"/>
    </source>
</evidence>
<dbReference type="GO" id="GO:0006417">
    <property type="term" value="P:regulation of translation"/>
    <property type="evidence" value="ECO:0007669"/>
    <property type="project" value="UniProtKB-KW"/>
</dbReference>
<dbReference type="SMART" id="SM01271">
    <property type="entry name" value="LSM14"/>
    <property type="match status" value="1"/>
</dbReference>
<evidence type="ECO:0000313" key="10">
    <source>
        <dbReference type="Proteomes" id="UP000326062"/>
    </source>
</evidence>
<evidence type="ECO:0000256" key="5">
    <source>
        <dbReference type="PROSITE-ProRule" id="PRU00846"/>
    </source>
</evidence>
<dbReference type="GO" id="GO:1990904">
    <property type="term" value="C:ribonucleoprotein complex"/>
    <property type="evidence" value="ECO:0007669"/>
    <property type="project" value="UniProtKB-KW"/>
</dbReference>
<feature type="compositionally biased region" description="Polar residues" evidence="6">
    <location>
        <begin position="236"/>
        <end position="252"/>
    </location>
</feature>
<dbReference type="PROSITE" id="PS51512">
    <property type="entry name" value="DFDF"/>
    <property type="match status" value="1"/>
</dbReference>
<feature type="short sequence motif" description="FFD box" evidence="5">
    <location>
        <begin position="218"/>
        <end position="234"/>
    </location>
</feature>
<accession>A0A5J5MSU5</accession>
<dbReference type="Gene3D" id="2.30.30.100">
    <property type="match status" value="1"/>
</dbReference>
<keyword evidence="4" id="KW-0687">Ribonucleoprotein</keyword>
<proteinExistence type="inferred from homology"/>
<dbReference type="Pfam" id="PF12701">
    <property type="entry name" value="LSM14"/>
    <property type="match status" value="1"/>
</dbReference>
<dbReference type="InterPro" id="IPR010920">
    <property type="entry name" value="LSM_dom_sf"/>
</dbReference>
<feature type="domain" description="DFDF" evidence="7">
    <location>
        <begin position="159"/>
        <end position="195"/>
    </location>
</feature>
<evidence type="ECO:0000259" key="7">
    <source>
        <dbReference type="PROSITE" id="PS51512"/>
    </source>
</evidence>
<dbReference type="Pfam" id="PF09532">
    <property type="entry name" value="FDF"/>
    <property type="match status" value="1"/>
</dbReference>
<evidence type="ECO:0000256" key="2">
    <source>
        <dbReference type="ARBA" id="ARBA00022473"/>
    </source>
</evidence>
<keyword evidence="3" id="KW-0810">Translation regulation</keyword>
<keyword evidence="10" id="KW-1185">Reference proteome</keyword>
<evidence type="ECO:0008006" key="11">
    <source>
        <dbReference type="Google" id="ProtNLM"/>
    </source>
</evidence>
<comment type="caution">
    <text evidence="9">The sequence shown here is derived from an EMBL/GenBank/DDBJ whole genome shotgun (WGS) entry which is preliminary data.</text>
</comment>
<dbReference type="PANTHER" id="PTHR13586:SF1">
    <property type="entry name" value="PROTEIN LSM14 HOMOLOG B"/>
    <property type="match status" value="1"/>
</dbReference>
<feature type="region of interest" description="Disordered" evidence="6">
    <location>
        <begin position="236"/>
        <end position="262"/>
    </location>
</feature>
<dbReference type="PANTHER" id="PTHR13586">
    <property type="entry name" value="SCD6 PROTEIN-RELATED"/>
    <property type="match status" value="1"/>
</dbReference>
<dbReference type="SUPFAM" id="SSF50182">
    <property type="entry name" value="Sm-like ribonucleoproteins"/>
    <property type="match status" value="1"/>
</dbReference>
<reference evidence="9 10" key="1">
    <citation type="submission" date="2019-06" db="EMBL/GenBank/DDBJ databases">
        <title>Discovery of a novel chromosome fission-fusion reversal in muntjac.</title>
        <authorList>
            <person name="Mudd A.B."/>
            <person name="Bredeson J.V."/>
            <person name="Baum R."/>
            <person name="Hockemeyer D."/>
            <person name="Rokhsar D.S."/>
        </authorList>
    </citation>
    <scope>NUCLEOTIDE SEQUENCE [LARGE SCALE GENOMIC DNA]</scope>
    <source>
        <strain evidence="9">UCam_UCB_Mr</strain>
        <tissue evidence="9">Fibroblast cell line</tissue>
    </source>
</reference>
<dbReference type="Proteomes" id="UP000326062">
    <property type="component" value="Chromosome 2"/>
</dbReference>
<dbReference type="InterPro" id="IPR025609">
    <property type="entry name" value="Lsm14-like_N"/>
</dbReference>
<evidence type="ECO:0000256" key="4">
    <source>
        <dbReference type="ARBA" id="ARBA00023274"/>
    </source>
</evidence>
<dbReference type="SMART" id="SM01199">
    <property type="entry name" value="FDF"/>
    <property type="match status" value="1"/>
</dbReference>
<gene>
    <name evidence="9" type="ORF">FD755_005132</name>
</gene>
<dbReference type="InterPro" id="IPR019050">
    <property type="entry name" value="FDF_dom"/>
</dbReference>
<comment type="similarity">
    <text evidence="1">Belongs to the LSM14 family.</text>
</comment>
<evidence type="ECO:0000256" key="1">
    <source>
        <dbReference type="ARBA" id="ARBA00010415"/>
    </source>
</evidence>
<sequence>MSGYPGTPNLGSRISLISKAHIRYKGILYTIDRNNATVALAKACPPREEMDEDIIFQESDLKDITVCEHTPSGSCWMPPYCQLVASSLLSQQDASLLGPMVGQAIQPGSLDNLNSKKLLPGEGSVGMQLNGHPAPPDRKATTDGAQRQPGKLKGSRPTNIKENTIKFEGNFDFERANVQFSREELDKEFKRTLNFKNDKAEKGEEKDLDVEDLLGPHCYYDKSKSFFDNISSELKTRGRGSSATHHNPTSHRAGTGRVSGGGRSFLMKQYRRKAVSTRPMENAALTGGDTVTSFTEFGKSHATTYILN</sequence>
<evidence type="ECO:0000256" key="6">
    <source>
        <dbReference type="SAM" id="MobiDB-lite"/>
    </source>
</evidence>
<feature type="domain" description="FFD box profile" evidence="8">
    <location>
        <begin position="218"/>
        <end position="234"/>
    </location>
</feature>
<dbReference type="AlphaFoldDB" id="A0A5J5MSU5"/>